<evidence type="ECO:0000313" key="2">
    <source>
        <dbReference type="EMBL" id="OIW23328.1"/>
    </source>
</evidence>
<proteinExistence type="predicted"/>
<dbReference type="InParanoid" id="A0A1J7J0D0"/>
<evidence type="ECO:0000256" key="1">
    <source>
        <dbReference type="SAM" id="MobiDB-lite"/>
    </source>
</evidence>
<keyword evidence="3" id="KW-1185">Reference proteome</keyword>
<accession>A0A1J7J0D0</accession>
<gene>
    <name evidence="2" type="ORF">CONLIGDRAFT_686769</name>
</gene>
<organism evidence="2 3">
    <name type="scientific">Coniochaeta ligniaria NRRL 30616</name>
    <dbReference type="NCBI Taxonomy" id="1408157"/>
    <lineage>
        <taxon>Eukaryota</taxon>
        <taxon>Fungi</taxon>
        <taxon>Dikarya</taxon>
        <taxon>Ascomycota</taxon>
        <taxon>Pezizomycotina</taxon>
        <taxon>Sordariomycetes</taxon>
        <taxon>Sordariomycetidae</taxon>
        <taxon>Coniochaetales</taxon>
        <taxon>Coniochaetaceae</taxon>
        <taxon>Coniochaeta</taxon>
    </lineage>
</organism>
<dbReference type="AlphaFoldDB" id="A0A1J7J0D0"/>
<feature type="region of interest" description="Disordered" evidence="1">
    <location>
        <begin position="1"/>
        <end position="26"/>
    </location>
</feature>
<dbReference type="EMBL" id="KV875107">
    <property type="protein sequence ID" value="OIW23328.1"/>
    <property type="molecule type" value="Genomic_DNA"/>
</dbReference>
<sequence>MASMADTATTQMATFTETETEAGFEMEVESALETEMEAGTSAETDGGKHRAAELANHIRRQNQLRQYNIILIQLPNCRSSPDQPPHKAYNCRFCKEDDPRDGLQLVDGIYGTTNQGRGMTLSGEPAVITRATSRSSSAEDDQELLHRQV</sequence>
<reference evidence="2 3" key="1">
    <citation type="submission" date="2016-10" db="EMBL/GenBank/DDBJ databases">
        <title>Draft genome sequence of Coniochaeta ligniaria NRRL30616, a lignocellulolytic fungus for bioabatement of inhibitors in plant biomass hydrolysates.</title>
        <authorList>
            <consortium name="DOE Joint Genome Institute"/>
            <person name="Jimenez D.J."/>
            <person name="Hector R.E."/>
            <person name="Riley R."/>
            <person name="Sun H."/>
            <person name="Grigoriev I.V."/>
            <person name="Van Elsas J.D."/>
            <person name="Nichols N.N."/>
        </authorList>
    </citation>
    <scope>NUCLEOTIDE SEQUENCE [LARGE SCALE GENOMIC DNA]</scope>
    <source>
        <strain evidence="2 3">NRRL 30616</strain>
    </source>
</reference>
<feature type="compositionally biased region" description="Low complexity" evidence="1">
    <location>
        <begin position="1"/>
        <end position="17"/>
    </location>
</feature>
<name>A0A1J7J0D0_9PEZI</name>
<protein>
    <submittedName>
        <fullName evidence="2">Uncharacterized protein</fullName>
    </submittedName>
</protein>
<dbReference type="Proteomes" id="UP000182658">
    <property type="component" value="Unassembled WGS sequence"/>
</dbReference>
<evidence type="ECO:0000313" key="3">
    <source>
        <dbReference type="Proteomes" id="UP000182658"/>
    </source>
</evidence>